<feature type="region of interest" description="Disordered" evidence="3">
    <location>
        <begin position="1677"/>
        <end position="1725"/>
    </location>
</feature>
<name>A0ABD3VJ17_SINWO</name>
<feature type="compositionally biased region" description="Low complexity" evidence="3">
    <location>
        <begin position="1319"/>
        <end position="1338"/>
    </location>
</feature>
<accession>A0ABD3VJ17</accession>
<feature type="domain" description="ELYS-like" evidence="4">
    <location>
        <begin position="770"/>
        <end position="994"/>
    </location>
</feature>
<comment type="caution">
    <text evidence="6">The sequence shown here is derived from an EMBL/GenBank/DDBJ whole genome shotgun (WGS) entry which is preliminary data.</text>
</comment>
<protein>
    <recommendedName>
        <fullName evidence="8">Protein ELYS</fullName>
    </recommendedName>
</protein>
<feature type="compositionally biased region" description="Polar residues" evidence="3">
    <location>
        <begin position="1630"/>
        <end position="1642"/>
    </location>
</feature>
<sequence>MFVVNKHYNILYYICKMRPGVLPNWISPYQSFQQQSIHFLDSDNSSAFAGFTKDGNIFWIVKGPILEVLESQSRNRLAAWKFGHVLGDQHTNITCVKEFVVDGKLHLLVGVCNVSQQGILCLFHVNSSRVVKAIEVPYQITELEPVCSVGGKYVPKWALSSHLQQFYGVVSVGTSGGHIYFIDLCLDVENGFSDEEMPQKLHFISPRTRDIEQLRSQTVDNGQCLCIHLNEEHFSRGCYQYQKPDNIILKSYPEEKISVSCLKYIHQTGILVVGFDFGCYQLWNLHIPVLEYSSRLESNPKPITHVTYQEPENDPKNFCYLWVCRGAYEIDVEEEPDTSFVTLYQLTFNKKTMYHNYGVFYEELTSVCLRIDHELTASPVQIQSRYGGGSRVLACYTLEDPHFTTTKILDDESFDEGVHGPDLSLCLFVWEASEGGAHAKLTNHMAIFDMNRWYHAQMPSSVRHPGGPIDTCPYFAYFSLDSTLEKAANDKLLTVFVGMKSLRKYIDKSPMPSEQFFYPASLAFNAIVVTEGGLLEVKFLGSQRQALSDMVKKGPAAFHQPQDMYRLFLFLGLLPRPHEAASLMPNSTYHKEALLTVMLNQNLMGFIISCIQQWAGGEYEHHGCTLTFLLNWAWDKVSQTKQQIDNTCTCLYDWSGLMLDQRSLETLYTCYKRLNSVIIIFKALVDQSSSITEQGLSDVEEKIAITSLIAQHLQMVLWFLDVGLLPENDEAEELLEGQYSYPAGTLIQAYKNRRQEAQQLDSEFDGTEILMIDGLMNHLGPAVSTLWEREGGNGQYPPPSLHALLSVYLLDELSLLAKHTLVLYVLMDLVSLSPEESAQFEEKINTFVKQFYIPSQLVKQIQGFWLLDHKDFEEAIGMILHPTVKSELGRWQHCLIIRALLYQGEEKLALRYSENTLASVTSAKDMKLKLTVLLANGYISLALDFLRTCQDPANSKDLMNHFFLGCLETKKMGLLLQFHLMDTEESLLVEFLLSSTDPHAQNLLVMHYLQRGKIVQAIQLNEKLREADLLNTEAEARERSRTRNLIVEAYASRLPPVLKKLILDQQHNTSKVRKPQRHEVQRPTPLSTKVTKSTSQVISQATYIQMVMDSVDDEDEEMENRQGFEDTKTDSTYIPFISHMATPSRQHLQQSDVPARIFPTITSMSPGKPSATVLSLRKSLGRLLSPPTSASLSSRKRKYFSADEVPLLKTPTVQRVTPVKKRISTSNVSTPQSILKVRRLISTTLPSPHSTTPSSSELDLALKSGKSILLKTLNSKTPTIYQPGTPRSVSFAEPTALETPRAAVVSDTPKRLRFTGLKPSPGSSGSSPDSPGTSVGSSASPRSVKDRSPTPESITHSPKFKSKVDDLQRRPIHQSPEIDRKEREDNSSTCELDSEITFNLHKSTAQDERETTGSTATFESFAADSSVASSSNIKDGTCDLESSQNLQQDITSNSPREVIHADPDADDSYVVSSMQDSLTEASEVEVNREIKDNEEDKMEIDGIIGTGQDERSMDTTKTDFHFKEFSETVSRNLVEQLPEGKNLLTSRTSVEVMTEFQKHETQTKSVDSECSIDAREKVQSQEGELSDSGQVSAALLLESVKRERISAEPSPDREIETQTDFQQIVKKQHTPSPKQMSPSPTVKQEVDQIEVNRITEDSSIDLLSKFVPKTKLKSLPLDESFPVVSSSPPRYKSNVSRETSIESDKTEPLTPTRNRRHKSPEKVKTEKVLAASLVNVPEIEAAFAQVVGEPASPTRTQKVVSKTEEETSFPSTPTRSSHRSKKAESEDETPATPTRSSRRLQAKRAVEIMDEPKVSSLSPSRSPRRSKEMNTDSQSPASSRRVTRRTLEAERNVSKSSSRSPVVASPTSSRRGKAAEDISGLSTSRSPGRKTRNESKSSPSKSPIFKKTLSPTKSPEKRKINRDQSPASVSPKLVKTPLSETKLPKRGKKSKSISSSRYISGDVSEKTVSPRKPSWQRRKINDSLIAMQGQDEMVQDATTPSRSKRGGIVEPEGQTSSVSSPTRTSSRKGKAKDRSSQSPSPRRSTRVDSNRESVSPSLRVHNTRSTSPPKSPERTKLSEKHSIMVPKTANSPERNIEEQTDQSDVAKTPPRSTRRRKGVTSDKTGIETPTKVTRKSRTIEDSLKSTPSRRTRRKVESEDTASTDDDKLSSSSHKSLTPTRSTRPGKAFASVTITPTRRSGRLHKDESLSQERETSESQPASPKNSKRDSSPEKDRKQDADVTEARNVKESKSIRTTPSRSVKKQKQEVPVKSSSLGTDQDDSQPSDFVFSEPMQVEETAAVESPARPFTAVKSFTFSPPLPSPVTRSRLSSVSRVGSPLTAVNATSTSMQVTPNIQNTRAQSLNLGTPASEEEVSLISPLDPGQVRLQSSRRRVTKQTTAVGKAKMNTTRSSVTHITLRPRRSIRSRKITKITRQ</sequence>
<feature type="compositionally biased region" description="Basic and acidic residues" evidence="3">
    <location>
        <begin position="1804"/>
        <end position="1813"/>
    </location>
</feature>
<evidence type="ECO:0000256" key="3">
    <source>
        <dbReference type="SAM" id="MobiDB-lite"/>
    </source>
</evidence>
<organism evidence="6 7">
    <name type="scientific">Sinanodonta woodiana</name>
    <name type="common">Chinese pond mussel</name>
    <name type="synonym">Anodonta woodiana</name>
    <dbReference type="NCBI Taxonomy" id="1069815"/>
    <lineage>
        <taxon>Eukaryota</taxon>
        <taxon>Metazoa</taxon>
        <taxon>Spiralia</taxon>
        <taxon>Lophotrochozoa</taxon>
        <taxon>Mollusca</taxon>
        <taxon>Bivalvia</taxon>
        <taxon>Autobranchia</taxon>
        <taxon>Heteroconchia</taxon>
        <taxon>Palaeoheterodonta</taxon>
        <taxon>Unionida</taxon>
        <taxon>Unionoidea</taxon>
        <taxon>Unionidae</taxon>
        <taxon>Unioninae</taxon>
        <taxon>Sinanodonta</taxon>
    </lineage>
</organism>
<feature type="compositionally biased region" description="Low complexity" evidence="3">
    <location>
        <begin position="2169"/>
        <end position="2181"/>
    </location>
</feature>
<dbReference type="InterPro" id="IPR052620">
    <property type="entry name" value="ELYS/MEL-28_NucAsmblyFactor"/>
</dbReference>
<reference evidence="6 7" key="1">
    <citation type="submission" date="2024-11" db="EMBL/GenBank/DDBJ databases">
        <title>Chromosome-level genome assembly of the freshwater bivalve Anodonta woodiana.</title>
        <authorList>
            <person name="Chen X."/>
        </authorList>
    </citation>
    <scope>NUCLEOTIDE SEQUENCE [LARGE SCALE GENOMIC DNA]</scope>
    <source>
        <strain evidence="6">MN2024</strain>
        <tissue evidence="6">Gills</tissue>
    </source>
</reference>
<feature type="compositionally biased region" description="Polar residues" evidence="3">
    <location>
        <begin position="1831"/>
        <end position="1840"/>
    </location>
</feature>
<feature type="compositionally biased region" description="Basic and acidic residues" evidence="3">
    <location>
        <begin position="2202"/>
        <end position="2215"/>
    </location>
</feature>
<feature type="region of interest" description="Disordered" evidence="3">
    <location>
        <begin position="1067"/>
        <end position="1092"/>
    </location>
</feature>
<feature type="compositionally biased region" description="Polar residues" evidence="3">
    <location>
        <begin position="1440"/>
        <end position="1455"/>
    </location>
</feature>
<proteinExistence type="predicted"/>
<feature type="region of interest" description="Disordered" evidence="3">
    <location>
        <begin position="1744"/>
        <end position="2286"/>
    </location>
</feature>
<evidence type="ECO:0000259" key="4">
    <source>
        <dbReference type="Pfam" id="PF13934"/>
    </source>
</evidence>
<evidence type="ECO:0000259" key="5">
    <source>
        <dbReference type="Pfam" id="PF16687"/>
    </source>
</evidence>
<gene>
    <name evidence="6" type="ORF">ACJMK2_007469</name>
</gene>
<dbReference type="Pfam" id="PF16687">
    <property type="entry name" value="ELYS-bb"/>
    <property type="match status" value="1"/>
</dbReference>
<comment type="subcellular location">
    <subcellularLocation>
        <location evidence="1">Nucleus</location>
    </subcellularLocation>
</comment>
<feature type="compositionally biased region" description="Low complexity" evidence="3">
    <location>
        <begin position="1420"/>
        <end position="1431"/>
    </location>
</feature>
<dbReference type="PANTHER" id="PTHR21583:SF8">
    <property type="entry name" value="PROTEIN ELYS"/>
    <property type="match status" value="1"/>
</dbReference>
<dbReference type="Pfam" id="PF13934">
    <property type="entry name" value="ELYS"/>
    <property type="match status" value="1"/>
</dbReference>
<feature type="compositionally biased region" description="Low complexity" evidence="3">
    <location>
        <begin position="2015"/>
        <end position="2024"/>
    </location>
</feature>
<keyword evidence="7" id="KW-1185">Reference proteome</keyword>
<feature type="compositionally biased region" description="Basic and acidic residues" evidence="3">
    <location>
        <begin position="2071"/>
        <end position="2082"/>
    </location>
</feature>
<feature type="compositionally biased region" description="Polar residues" evidence="3">
    <location>
        <begin position="1683"/>
        <end position="1698"/>
    </location>
</feature>
<evidence type="ECO:0008006" key="8">
    <source>
        <dbReference type="Google" id="ProtNLM"/>
    </source>
</evidence>
<feature type="compositionally biased region" description="Basic and acidic residues" evidence="3">
    <location>
        <begin position="2225"/>
        <end position="2252"/>
    </location>
</feature>
<evidence type="ECO:0000313" key="6">
    <source>
        <dbReference type="EMBL" id="KAL3861435.1"/>
    </source>
</evidence>
<dbReference type="InterPro" id="IPR025151">
    <property type="entry name" value="ELYS_dom"/>
</dbReference>
<feature type="compositionally biased region" description="Polar residues" evidence="3">
    <location>
        <begin position="1277"/>
        <end position="1288"/>
    </location>
</feature>
<feature type="region of interest" description="Disordered" evidence="3">
    <location>
        <begin position="1277"/>
        <end position="1514"/>
    </location>
</feature>
<feature type="compositionally biased region" description="Polar residues" evidence="3">
    <location>
        <begin position="1470"/>
        <end position="1480"/>
    </location>
</feature>
<feature type="domain" description="ELYS beta-propeller" evidence="5">
    <location>
        <begin position="56"/>
        <end position="533"/>
    </location>
</feature>
<keyword evidence="2" id="KW-0539">Nucleus</keyword>
<dbReference type="GO" id="GO:0005634">
    <property type="term" value="C:nucleus"/>
    <property type="evidence" value="ECO:0007669"/>
    <property type="project" value="UniProtKB-SubCell"/>
</dbReference>
<feature type="compositionally biased region" description="Basic and acidic residues" evidence="3">
    <location>
        <begin position="1376"/>
        <end position="1386"/>
    </location>
</feature>
<dbReference type="PANTHER" id="PTHR21583">
    <property type="entry name" value="ELYS PROTEIN"/>
    <property type="match status" value="1"/>
</dbReference>
<feature type="compositionally biased region" description="Low complexity" evidence="3">
    <location>
        <begin position="1952"/>
        <end position="1961"/>
    </location>
</feature>
<evidence type="ECO:0000256" key="2">
    <source>
        <dbReference type="ARBA" id="ARBA00023242"/>
    </source>
</evidence>
<evidence type="ECO:0000256" key="1">
    <source>
        <dbReference type="ARBA" id="ARBA00004123"/>
    </source>
</evidence>
<dbReference type="InterPro" id="IPR032040">
    <property type="entry name" value="ELYS-bb"/>
</dbReference>
<feature type="compositionally biased region" description="Low complexity" evidence="3">
    <location>
        <begin position="1854"/>
        <end position="1869"/>
    </location>
</feature>
<dbReference type="EMBL" id="JBJQND010000011">
    <property type="protein sequence ID" value="KAL3861435.1"/>
    <property type="molecule type" value="Genomic_DNA"/>
</dbReference>
<dbReference type="Proteomes" id="UP001634394">
    <property type="component" value="Unassembled WGS sequence"/>
</dbReference>
<evidence type="ECO:0000313" key="7">
    <source>
        <dbReference type="Proteomes" id="UP001634394"/>
    </source>
</evidence>
<feature type="compositionally biased region" description="Polar residues" evidence="3">
    <location>
        <begin position="1387"/>
        <end position="1403"/>
    </location>
</feature>
<feature type="region of interest" description="Disordered" evidence="3">
    <location>
        <begin position="1625"/>
        <end position="1648"/>
    </location>
</feature>